<evidence type="ECO:0000313" key="2">
    <source>
        <dbReference type="EMBL" id="UTV29941.1"/>
    </source>
</evidence>
<dbReference type="EMBL" id="CP101509">
    <property type="protein sequence ID" value="UTV29941.1"/>
    <property type="molecule type" value="Genomic_DNA"/>
</dbReference>
<name>A0ABY5GLC3_9GAMM</name>
<reference evidence="2" key="1">
    <citation type="submission" date="2022-07" db="EMBL/GenBank/DDBJ databases">
        <title>Genome sequencing of Photobacterium atrarenae GJH2-4.</title>
        <authorList>
            <person name="Park S.-J."/>
        </authorList>
    </citation>
    <scope>NUCLEOTIDE SEQUENCE</scope>
    <source>
        <strain evidence="2">GJH2-4</strain>
    </source>
</reference>
<keyword evidence="1" id="KW-0175">Coiled coil</keyword>
<feature type="coiled-coil region" evidence="1">
    <location>
        <begin position="72"/>
        <end position="99"/>
    </location>
</feature>
<keyword evidence="3" id="KW-1185">Reference proteome</keyword>
<sequence length="100" mass="11665">MLAEHRQFILPGQKELHANIKVIPTGELEVNIQEEAHQFQAEFEELYFYTAGNSTELVCREQLGSDAVRWQLYLANEDARELAKLIELAEEEFEILMRDL</sequence>
<gene>
    <name evidence="2" type="ORF">NNL38_23375</name>
</gene>
<accession>A0ABY5GLC3</accession>
<evidence type="ECO:0000256" key="1">
    <source>
        <dbReference type="SAM" id="Coils"/>
    </source>
</evidence>
<organism evidence="2 3">
    <name type="scientific">Photobacterium atrarenae</name>
    <dbReference type="NCBI Taxonomy" id="865757"/>
    <lineage>
        <taxon>Bacteria</taxon>
        <taxon>Pseudomonadati</taxon>
        <taxon>Pseudomonadota</taxon>
        <taxon>Gammaproteobacteria</taxon>
        <taxon>Vibrionales</taxon>
        <taxon>Vibrionaceae</taxon>
        <taxon>Photobacterium</taxon>
    </lineage>
</organism>
<dbReference type="RefSeq" id="WP_255391277.1">
    <property type="nucleotide sequence ID" value="NZ_CP101509.1"/>
</dbReference>
<evidence type="ECO:0000313" key="3">
    <source>
        <dbReference type="Proteomes" id="UP001057998"/>
    </source>
</evidence>
<protein>
    <recommendedName>
        <fullName evidence="4">DUF3630 domain-containing protein</fullName>
    </recommendedName>
</protein>
<dbReference type="Proteomes" id="UP001057998">
    <property type="component" value="Chromosome 2"/>
</dbReference>
<proteinExistence type="predicted"/>
<evidence type="ECO:0008006" key="4">
    <source>
        <dbReference type="Google" id="ProtNLM"/>
    </source>
</evidence>